<organism evidence="1 2">
    <name type="scientific">Neoarthrinium moseri</name>
    <dbReference type="NCBI Taxonomy" id="1658444"/>
    <lineage>
        <taxon>Eukaryota</taxon>
        <taxon>Fungi</taxon>
        <taxon>Dikarya</taxon>
        <taxon>Ascomycota</taxon>
        <taxon>Pezizomycotina</taxon>
        <taxon>Sordariomycetes</taxon>
        <taxon>Xylariomycetidae</taxon>
        <taxon>Amphisphaeriales</taxon>
        <taxon>Apiosporaceae</taxon>
        <taxon>Neoarthrinium</taxon>
    </lineage>
</organism>
<evidence type="ECO:0000313" key="2">
    <source>
        <dbReference type="Proteomes" id="UP000829685"/>
    </source>
</evidence>
<dbReference type="InterPro" id="IPR051678">
    <property type="entry name" value="AGP_Transferase"/>
</dbReference>
<dbReference type="EMBL" id="JAFIMR010000001">
    <property type="protein sequence ID" value="KAI1881465.1"/>
    <property type="molecule type" value="Genomic_DNA"/>
</dbReference>
<dbReference type="Proteomes" id="UP000829685">
    <property type="component" value="Unassembled WGS sequence"/>
</dbReference>
<protein>
    <recommendedName>
        <fullName evidence="3">Aminoglycoside phosphotransferase domain-containing protein</fullName>
    </recommendedName>
</protein>
<dbReference type="AlphaFoldDB" id="A0A9P9WY79"/>
<proteinExistence type="predicted"/>
<sequence length="445" mass="49971">MTSEPSSPDDYGTSLDRGYDTGDDYYNPPEFWLPRIRLLCQVLWPSAAYEETAIAFIADGENNKVFALTIAEPEDQHVGRREYVLRLPELEHDVLQAVGVSRYLRRQLLSGSEDSLALVSKIPQVVRWDHTRNNALQYPYIIANRMPGINLETCWDRLGWGQRVSVAREISHVYSQLRSLRSPVAGRIQVSCAAESIEEPVERPEKLVEVKPFGETGCQGVSCVNGFSNIEDTTLHHPSHARAESSSGEVVIAAVRRRFEELYHGSSDASTRSTVTSSYERLLAVVEDMHGRGVFDDEDGIYCLAHLNIQPNNILIDIGDGSQPRITGILGWRAPVFGPSFLAAEPPEWLWSEARSAERAPENRHIAPQIRGQVQGSDMLSGNSRIRRAFEDVVGSGWVRQAYSPESAIARRILILCTADKWGAGQWQEVEDIFRAWEGTFERKH</sequence>
<dbReference type="PANTHER" id="PTHR21310:SF56">
    <property type="entry name" value="AMINOGLYCOSIDE PHOSPHOTRANSFERASE DOMAIN-CONTAINING PROTEIN"/>
    <property type="match status" value="1"/>
</dbReference>
<comment type="caution">
    <text evidence="1">The sequence shown here is derived from an EMBL/GenBank/DDBJ whole genome shotgun (WGS) entry which is preliminary data.</text>
</comment>
<reference evidence="1" key="1">
    <citation type="submission" date="2021-03" db="EMBL/GenBank/DDBJ databases">
        <title>Revisited historic fungal species revealed as producer of novel bioactive compounds through whole genome sequencing and comparative genomics.</title>
        <authorList>
            <person name="Vignolle G.A."/>
            <person name="Hochenegger N."/>
            <person name="Mach R.L."/>
            <person name="Mach-Aigner A.R."/>
            <person name="Javad Rahimi M."/>
            <person name="Salim K.A."/>
            <person name="Chan C.M."/>
            <person name="Lim L.B.L."/>
            <person name="Cai F."/>
            <person name="Druzhinina I.S."/>
            <person name="U'Ren J.M."/>
            <person name="Derntl C."/>
        </authorList>
    </citation>
    <scope>NUCLEOTIDE SEQUENCE</scope>
    <source>
        <strain evidence="1">TUCIM 5799</strain>
    </source>
</reference>
<evidence type="ECO:0000313" key="1">
    <source>
        <dbReference type="EMBL" id="KAI1881465.1"/>
    </source>
</evidence>
<keyword evidence="2" id="KW-1185">Reference proteome</keyword>
<evidence type="ECO:0008006" key="3">
    <source>
        <dbReference type="Google" id="ProtNLM"/>
    </source>
</evidence>
<accession>A0A9P9WY79</accession>
<name>A0A9P9WY79_9PEZI</name>
<dbReference type="PANTHER" id="PTHR21310">
    <property type="entry name" value="AMINOGLYCOSIDE PHOSPHOTRANSFERASE-RELATED-RELATED"/>
    <property type="match status" value="1"/>
</dbReference>
<gene>
    <name evidence="1" type="ORF">JX265_000291</name>
</gene>